<proteinExistence type="predicted"/>
<dbReference type="Proteomes" id="UP000051639">
    <property type="component" value="Unassembled WGS sequence"/>
</dbReference>
<name>A0A0R2H0W9_9LACO</name>
<evidence type="ECO:0000313" key="1">
    <source>
        <dbReference type="EMBL" id="KRN43612.1"/>
    </source>
</evidence>
<comment type="caution">
    <text evidence="1">The sequence shown here is derived from an EMBL/GenBank/DDBJ whole genome shotgun (WGS) entry which is preliminary data.</text>
</comment>
<sequence>MQINNVGPISDATILLKPLTILIGAQPAVKTAVMYALAALVDWLAASPLKSDYAKQAADQVSALPASYLQPFFGSEVQGRVNSQILATAADFQGSLDEHSTPPEWVYLPRERLGIDLSGTGRAVNGPIGNYQTFVKQNWVPEQGNWPSILRSFSQLQAKETRTVYGFERFLRTRGAGTWLFYEEPELALHPVDQVSMAQLQYQLFQQGVRQVVATDSDYYLKALINEVLAARLAGDEVSQQIIVYDCSAGKVRPCLQVFQEGVVDSFDDVTNAVNQRYYQLYDQLDDSEWD</sequence>
<dbReference type="AlphaFoldDB" id="A0A0R2H0W9"/>
<dbReference type="OrthoDB" id="9801813at2"/>
<organism evidence="1 2">
    <name type="scientific">Limosilactobacillus ingluviei</name>
    <dbReference type="NCBI Taxonomy" id="148604"/>
    <lineage>
        <taxon>Bacteria</taxon>
        <taxon>Bacillati</taxon>
        <taxon>Bacillota</taxon>
        <taxon>Bacilli</taxon>
        <taxon>Lactobacillales</taxon>
        <taxon>Lactobacillaceae</taxon>
        <taxon>Limosilactobacillus</taxon>
    </lineage>
</organism>
<dbReference type="RefSeq" id="WP_056994896.1">
    <property type="nucleotide sequence ID" value="NZ_JQBA01000048.1"/>
</dbReference>
<accession>A0A0R2H0W9</accession>
<reference evidence="1 2" key="1">
    <citation type="journal article" date="2015" name="Genome Announc.">
        <title>Expanding the biotechnology potential of lactobacilli through comparative genomics of 213 strains and associated genera.</title>
        <authorList>
            <person name="Sun Z."/>
            <person name="Harris H.M."/>
            <person name="McCann A."/>
            <person name="Guo C."/>
            <person name="Argimon S."/>
            <person name="Zhang W."/>
            <person name="Yang X."/>
            <person name="Jeffery I.B."/>
            <person name="Cooney J.C."/>
            <person name="Kagawa T.F."/>
            <person name="Liu W."/>
            <person name="Song Y."/>
            <person name="Salvetti E."/>
            <person name="Wrobel A."/>
            <person name="Rasinkangas P."/>
            <person name="Parkhill J."/>
            <person name="Rea M.C."/>
            <person name="O'Sullivan O."/>
            <person name="Ritari J."/>
            <person name="Douillard F.P."/>
            <person name="Paul Ross R."/>
            <person name="Yang R."/>
            <person name="Briner A.E."/>
            <person name="Felis G.E."/>
            <person name="de Vos W.M."/>
            <person name="Barrangou R."/>
            <person name="Klaenhammer T.R."/>
            <person name="Caufield P.W."/>
            <person name="Cui Y."/>
            <person name="Zhang H."/>
            <person name="O'Toole P.W."/>
        </authorList>
    </citation>
    <scope>NUCLEOTIDE SEQUENCE [LARGE SCALE GENOMIC DNA]</scope>
    <source>
        <strain evidence="1 2">DSM 14792</strain>
    </source>
</reference>
<gene>
    <name evidence="1" type="ORF">IV41_GL001522</name>
</gene>
<dbReference type="EMBL" id="JQBA01000048">
    <property type="protein sequence ID" value="KRN43612.1"/>
    <property type="molecule type" value="Genomic_DNA"/>
</dbReference>
<dbReference type="PATRIC" id="fig|148604.4.peg.1568"/>
<protein>
    <submittedName>
        <fullName evidence="1">Uncharacterized protein</fullName>
    </submittedName>
</protein>
<evidence type="ECO:0000313" key="2">
    <source>
        <dbReference type="Proteomes" id="UP000051639"/>
    </source>
</evidence>
<keyword evidence="2" id="KW-1185">Reference proteome</keyword>